<evidence type="ECO:0000313" key="2">
    <source>
        <dbReference type="Proteomes" id="UP000327013"/>
    </source>
</evidence>
<name>A0A5N6RKP0_9ROSI</name>
<evidence type="ECO:0000313" key="1">
    <source>
        <dbReference type="EMBL" id="KAE8099603.1"/>
    </source>
</evidence>
<proteinExistence type="predicted"/>
<sequence>MAPDTDGVWCGLNEEQWKKKKAQENRRAQFDRKAGAGVVVGITRWASKPCVCEVQSNKEEEEAERGVANVGPECGEDILGSNSLLFTKLPYNVHPH</sequence>
<accession>A0A5N6RKP0</accession>
<gene>
    <name evidence="1" type="ORF">FH972_017572</name>
</gene>
<organism evidence="1 2">
    <name type="scientific">Carpinus fangiana</name>
    <dbReference type="NCBI Taxonomy" id="176857"/>
    <lineage>
        <taxon>Eukaryota</taxon>
        <taxon>Viridiplantae</taxon>
        <taxon>Streptophyta</taxon>
        <taxon>Embryophyta</taxon>
        <taxon>Tracheophyta</taxon>
        <taxon>Spermatophyta</taxon>
        <taxon>Magnoliopsida</taxon>
        <taxon>eudicotyledons</taxon>
        <taxon>Gunneridae</taxon>
        <taxon>Pentapetalae</taxon>
        <taxon>rosids</taxon>
        <taxon>fabids</taxon>
        <taxon>Fagales</taxon>
        <taxon>Betulaceae</taxon>
        <taxon>Carpinus</taxon>
    </lineage>
</organism>
<protein>
    <submittedName>
        <fullName evidence="1">Uncharacterized protein</fullName>
    </submittedName>
</protein>
<dbReference type="AlphaFoldDB" id="A0A5N6RKP0"/>
<dbReference type="EMBL" id="CM017327">
    <property type="protein sequence ID" value="KAE8099603.1"/>
    <property type="molecule type" value="Genomic_DNA"/>
</dbReference>
<reference evidence="1 2" key="1">
    <citation type="submission" date="2019-06" db="EMBL/GenBank/DDBJ databases">
        <title>A chromosomal-level reference genome of Carpinus fangiana (Coryloideae, Betulaceae).</title>
        <authorList>
            <person name="Yang X."/>
            <person name="Wang Z."/>
            <person name="Zhang L."/>
            <person name="Hao G."/>
            <person name="Liu J."/>
            <person name="Yang Y."/>
        </authorList>
    </citation>
    <scope>NUCLEOTIDE SEQUENCE [LARGE SCALE GENOMIC DNA]</scope>
    <source>
        <strain evidence="1">Cfa_2016G</strain>
        <tissue evidence="1">Leaf</tissue>
    </source>
</reference>
<dbReference type="Proteomes" id="UP000327013">
    <property type="component" value="Chromosome 7"/>
</dbReference>
<keyword evidence="2" id="KW-1185">Reference proteome</keyword>